<dbReference type="AlphaFoldDB" id="A0A2G9YA64"/>
<evidence type="ECO:0000313" key="4">
    <source>
        <dbReference type="Proteomes" id="UP000230392"/>
    </source>
</evidence>
<dbReference type="PANTHER" id="PTHR43155">
    <property type="entry name" value="CYCLIC DI-GMP PHOSPHODIESTERASE PA4108-RELATED"/>
    <property type="match status" value="1"/>
</dbReference>
<feature type="domain" description="HD" evidence="1">
    <location>
        <begin position="120"/>
        <end position="242"/>
    </location>
</feature>
<dbReference type="PROSITE" id="PS51831">
    <property type="entry name" value="HD"/>
    <property type="match status" value="1"/>
</dbReference>
<gene>
    <name evidence="3" type="ORF">COX46_04260</name>
</gene>
<dbReference type="InterPro" id="IPR003607">
    <property type="entry name" value="HD/PDEase_dom"/>
</dbReference>
<dbReference type="Gene3D" id="1.10.3210.10">
    <property type="entry name" value="Hypothetical protein af1432"/>
    <property type="match status" value="1"/>
</dbReference>
<dbReference type="Proteomes" id="UP000230392">
    <property type="component" value="Unassembled WGS sequence"/>
</dbReference>
<dbReference type="InterPro" id="IPR006674">
    <property type="entry name" value="HD_domain"/>
</dbReference>
<dbReference type="InterPro" id="IPR037522">
    <property type="entry name" value="HD_GYP_dom"/>
</dbReference>
<dbReference type="SUPFAM" id="SSF109604">
    <property type="entry name" value="HD-domain/PDEase-like"/>
    <property type="match status" value="1"/>
</dbReference>
<dbReference type="Gene3D" id="3.30.450.20">
    <property type="entry name" value="PAS domain"/>
    <property type="match status" value="1"/>
</dbReference>
<dbReference type="InterPro" id="IPR006675">
    <property type="entry name" value="HDIG_dom"/>
</dbReference>
<name>A0A2G9YA64_9BACT</name>
<protein>
    <submittedName>
        <fullName evidence="3">Uncharacterized protein</fullName>
    </submittedName>
</protein>
<evidence type="ECO:0000259" key="2">
    <source>
        <dbReference type="PROSITE" id="PS51832"/>
    </source>
</evidence>
<accession>A0A2G9YA64</accession>
<dbReference type="Pfam" id="PF13487">
    <property type="entry name" value="HD_5"/>
    <property type="match status" value="1"/>
</dbReference>
<evidence type="ECO:0000313" key="3">
    <source>
        <dbReference type="EMBL" id="PIP16120.1"/>
    </source>
</evidence>
<dbReference type="SMART" id="SM00471">
    <property type="entry name" value="HDc"/>
    <property type="match status" value="1"/>
</dbReference>
<comment type="caution">
    <text evidence="3">The sequence shown here is derived from an EMBL/GenBank/DDBJ whole genome shotgun (WGS) entry which is preliminary data.</text>
</comment>
<dbReference type="CDD" id="cd00077">
    <property type="entry name" value="HDc"/>
    <property type="match status" value="1"/>
</dbReference>
<dbReference type="NCBIfam" id="TIGR00277">
    <property type="entry name" value="HDIG"/>
    <property type="match status" value="1"/>
</dbReference>
<sequence>MTRGLVFRLLPKSTVQSAADSLKATESKVVWGELYTTGYVNLKGVSENGVWVEGAARGHYEEDIHIPQGRFLGTIGIIRDITDRKRTEEILKQTLENLEKTFEGTVYALSLLSEKRDPYTGEHQQRVSYLASHIAEEMSLSSEQVKGIKVAGILHDIGKIYVPAEILSKPGKLTEGEFGVIKFHPQVGYDILKTIDFPWPVAQVALQHHERCNGSGYPSGLSGDQILLEAKILSVADVVEAMTFHRPYRPALGIDEALKEVSKNKGTLYDPAAVDACLTLFREKNFTFE</sequence>
<feature type="domain" description="HD-GYP" evidence="2">
    <location>
        <begin position="98"/>
        <end position="289"/>
    </location>
</feature>
<dbReference type="PANTHER" id="PTHR43155:SF2">
    <property type="entry name" value="CYCLIC DI-GMP PHOSPHODIESTERASE PA4108"/>
    <property type="match status" value="1"/>
</dbReference>
<evidence type="ECO:0000259" key="1">
    <source>
        <dbReference type="PROSITE" id="PS51831"/>
    </source>
</evidence>
<organism evidence="3 4">
    <name type="scientific">bacterium (Candidatus Ratteibacteria) CG23_combo_of_CG06-09_8_20_14_all_48_7</name>
    <dbReference type="NCBI Taxonomy" id="2014292"/>
    <lineage>
        <taxon>Bacteria</taxon>
        <taxon>Candidatus Ratteibacteria</taxon>
    </lineage>
</organism>
<dbReference type="PROSITE" id="PS51832">
    <property type="entry name" value="HD_GYP"/>
    <property type="match status" value="1"/>
</dbReference>
<reference evidence="3 4" key="1">
    <citation type="submission" date="2017-09" db="EMBL/GenBank/DDBJ databases">
        <title>Depth-based differentiation of microbial function through sediment-hosted aquifers and enrichment of novel symbionts in the deep terrestrial subsurface.</title>
        <authorList>
            <person name="Probst A.J."/>
            <person name="Ladd B."/>
            <person name="Jarett J.K."/>
            <person name="Geller-Mcgrath D.E."/>
            <person name="Sieber C.M."/>
            <person name="Emerson J.B."/>
            <person name="Anantharaman K."/>
            <person name="Thomas B.C."/>
            <person name="Malmstrom R."/>
            <person name="Stieglmeier M."/>
            <person name="Klingl A."/>
            <person name="Woyke T."/>
            <person name="Ryan C.M."/>
            <person name="Banfield J.F."/>
        </authorList>
    </citation>
    <scope>NUCLEOTIDE SEQUENCE [LARGE SCALE GENOMIC DNA]</scope>
    <source>
        <strain evidence="3">CG23_combo_of_CG06-09_8_20_14_all_48_7</strain>
    </source>
</reference>
<proteinExistence type="predicted"/>
<dbReference type="EMBL" id="PCRF01000211">
    <property type="protein sequence ID" value="PIP16120.1"/>
    <property type="molecule type" value="Genomic_DNA"/>
</dbReference>